<dbReference type="RefSeq" id="WP_371755671.1">
    <property type="nucleotide sequence ID" value="NZ_JAYJLD010000039.1"/>
</dbReference>
<dbReference type="Pfam" id="PF07505">
    <property type="entry name" value="DUF5131"/>
    <property type="match status" value="1"/>
</dbReference>
<name>A0ABU5ZLY8_9BACL</name>
<dbReference type="EMBL" id="JAYJLD010000039">
    <property type="protein sequence ID" value="MEB3103542.1"/>
    <property type="molecule type" value="Genomic_DNA"/>
</dbReference>
<comment type="caution">
    <text evidence="1">The sequence shown here is derived from an EMBL/GenBank/DDBJ whole genome shotgun (WGS) entry which is preliminary data.</text>
</comment>
<keyword evidence="2" id="KW-1185">Reference proteome</keyword>
<organism evidence="1 2">
    <name type="scientific">Ferviditalea candida</name>
    <dbReference type="NCBI Taxonomy" id="3108399"/>
    <lineage>
        <taxon>Bacteria</taxon>
        <taxon>Bacillati</taxon>
        <taxon>Bacillota</taxon>
        <taxon>Bacilli</taxon>
        <taxon>Bacillales</taxon>
        <taxon>Paenibacillaceae</taxon>
        <taxon>Ferviditalea</taxon>
    </lineage>
</organism>
<reference evidence="1" key="1">
    <citation type="submission" date="2023-12" db="EMBL/GenBank/DDBJ databases">
        <title>Fervidustalea candida gen. nov., sp. nov., a novel member of the family Paenibacillaceae isolated from a geothermal area.</title>
        <authorList>
            <person name="Li W.-J."/>
            <person name="Jiao J.-Y."/>
            <person name="Chen Y."/>
        </authorList>
    </citation>
    <scope>NUCLEOTIDE SEQUENCE</scope>
    <source>
        <strain evidence="1">SYSU GA230002</strain>
    </source>
</reference>
<sequence length="241" mass="27696">MATNSNIEWTEATWNPVTGCTKISEGCKHCYAATMAKRLHAMGNPRYDNGFNLTLHPDLLDLPLMWKKPKMIFVNSMSDLFHRDVPLDFILKVFETMEKASWHTFQILTKRSDRLLELSSKLPWPDNVWQGVSVENEKVTFRIDHLRQVPAKTKFLSLEPLIGSLDHLQLEGIHWVIVGGESGYGARPMKEEWVVSIKNQCLASEVAFFFKQWGGVQKHRTGRVLEGRTWEEFPKTANLPS</sequence>
<gene>
    <name evidence="1" type="ORF">VF724_18055</name>
</gene>
<proteinExistence type="predicted"/>
<dbReference type="InterPro" id="IPR011101">
    <property type="entry name" value="DUF5131"/>
</dbReference>
<protein>
    <submittedName>
        <fullName evidence="1">Phage Gp37/Gp68 family protein</fullName>
    </submittedName>
</protein>
<evidence type="ECO:0000313" key="2">
    <source>
        <dbReference type="Proteomes" id="UP001310386"/>
    </source>
</evidence>
<accession>A0ABU5ZLY8</accession>
<evidence type="ECO:0000313" key="1">
    <source>
        <dbReference type="EMBL" id="MEB3103542.1"/>
    </source>
</evidence>
<dbReference type="Proteomes" id="UP001310386">
    <property type="component" value="Unassembled WGS sequence"/>
</dbReference>